<evidence type="ECO:0000313" key="4">
    <source>
        <dbReference type="EMBL" id="KAG5552817.1"/>
    </source>
</evidence>
<feature type="repeat" description="PPR" evidence="3">
    <location>
        <begin position="200"/>
        <end position="234"/>
    </location>
</feature>
<feature type="repeat" description="PPR" evidence="3">
    <location>
        <begin position="235"/>
        <end position="269"/>
    </location>
</feature>
<evidence type="ECO:0000313" key="5">
    <source>
        <dbReference type="Proteomes" id="UP000823749"/>
    </source>
</evidence>
<dbReference type="Pfam" id="PF01535">
    <property type="entry name" value="PPR"/>
    <property type="match status" value="1"/>
</dbReference>
<dbReference type="Gene3D" id="1.25.40.10">
    <property type="entry name" value="Tetratricopeptide repeat domain"/>
    <property type="match status" value="3"/>
</dbReference>
<organism evidence="4 5">
    <name type="scientific">Rhododendron griersonianum</name>
    <dbReference type="NCBI Taxonomy" id="479676"/>
    <lineage>
        <taxon>Eukaryota</taxon>
        <taxon>Viridiplantae</taxon>
        <taxon>Streptophyta</taxon>
        <taxon>Embryophyta</taxon>
        <taxon>Tracheophyta</taxon>
        <taxon>Spermatophyta</taxon>
        <taxon>Magnoliopsida</taxon>
        <taxon>eudicotyledons</taxon>
        <taxon>Gunneridae</taxon>
        <taxon>Pentapetalae</taxon>
        <taxon>asterids</taxon>
        <taxon>Ericales</taxon>
        <taxon>Ericaceae</taxon>
        <taxon>Ericoideae</taxon>
        <taxon>Rhodoreae</taxon>
        <taxon>Rhododendron</taxon>
    </lineage>
</organism>
<feature type="repeat" description="PPR" evidence="3">
    <location>
        <begin position="306"/>
        <end position="340"/>
    </location>
</feature>
<dbReference type="InterPro" id="IPR011990">
    <property type="entry name" value="TPR-like_helical_dom_sf"/>
</dbReference>
<evidence type="ECO:0000256" key="2">
    <source>
        <dbReference type="ARBA" id="ARBA00022737"/>
    </source>
</evidence>
<dbReference type="PROSITE" id="PS51375">
    <property type="entry name" value="PPR"/>
    <property type="match status" value="7"/>
</dbReference>
<accession>A0AAV6KJS9</accession>
<dbReference type="InterPro" id="IPR050667">
    <property type="entry name" value="PPR-containing_protein"/>
</dbReference>
<comment type="caution">
    <text evidence="4">The sequence shown here is derived from an EMBL/GenBank/DDBJ whole genome shotgun (WGS) entry which is preliminary data.</text>
</comment>
<feature type="repeat" description="PPR" evidence="3">
    <location>
        <begin position="451"/>
        <end position="485"/>
    </location>
</feature>
<dbReference type="Pfam" id="PF13041">
    <property type="entry name" value="PPR_2"/>
    <property type="match status" value="3"/>
</dbReference>
<dbReference type="AlphaFoldDB" id="A0AAV6KJS9"/>
<evidence type="ECO:0000256" key="3">
    <source>
        <dbReference type="PROSITE-ProRule" id="PRU00708"/>
    </source>
</evidence>
<keyword evidence="5" id="KW-1185">Reference proteome</keyword>
<feature type="repeat" description="PPR" evidence="3">
    <location>
        <begin position="271"/>
        <end position="305"/>
    </location>
</feature>
<reference evidence="4" key="1">
    <citation type="submission" date="2020-08" db="EMBL/GenBank/DDBJ databases">
        <title>Plant Genome Project.</title>
        <authorList>
            <person name="Zhang R.-G."/>
        </authorList>
    </citation>
    <scope>NUCLEOTIDE SEQUENCE</scope>
    <source>
        <strain evidence="4">WSP0</strain>
        <tissue evidence="4">Leaf</tissue>
    </source>
</reference>
<evidence type="ECO:0000256" key="1">
    <source>
        <dbReference type="ARBA" id="ARBA00007626"/>
    </source>
</evidence>
<dbReference type="PANTHER" id="PTHR47939">
    <property type="entry name" value="MEMBRANE-ASSOCIATED SALT-INDUCIBLE PROTEIN-LIKE"/>
    <property type="match status" value="1"/>
</dbReference>
<protein>
    <recommendedName>
        <fullName evidence="6">Pentatricopeptide repeat-containing protein</fullName>
    </recommendedName>
</protein>
<comment type="similarity">
    <text evidence="1">Belongs to the PPR family. P subfamily.</text>
</comment>
<dbReference type="Proteomes" id="UP000823749">
    <property type="component" value="Chromosome 4"/>
</dbReference>
<sequence length="543" mass="60795">MFSSLPTPCPPTLLASSLLHSSLPSPPPITPHSFLAHDTTTQQTKFIQFATTPTSTPNSSQTTSDQLSSPKEVISNPIYQIGFNSVSQDNRTSSKLQVQNLVKRITALPTSHKSRIIDTFQSDGGFNTISDFNDLLMAFVKADELELALKLMSSDISSSHGLFPNSWTYSIMIKLHCKKNQLSEAERGLDHMLGNGFQPNAATFTDLISAFCRGGRVGKALEVIRIMRRLGIEPTIRTYNCLLKGMCYVGKVEKAYELLMNIKKSSKKKPDIYTYTVVMDGFCKVGRSDEAYELLVEALEVGLTPNVVTYNTLFNGYWKEGRPLEGMNVLKQMKDRGCVPDHISYNTLLFGLLKWAEIHAAVRIYKEMVGIGYRVDERVTNSLLRRLCRGSRREGGLLKDAYEVFERMADWEFVVYNSTYDLVIEAYCRGRDAALALVNLHSMVGLGYNPKIVTFDNVVRALCVEGKVEEALSVVVMYRGRGFPSRATVDILIDKLNRRLRHSDTCRLLAAGLKLGLIPNKEARGKRTLIRIRNNSPCTMSVE</sequence>
<evidence type="ECO:0008006" key="6">
    <source>
        <dbReference type="Google" id="ProtNLM"/>
    </source>
</evidence>
<name>A0AAV6KJS9_9ERIC</name>
<keyword evidence="2" id="KW-0677">Repeat</keyword>
<gene>
    <name evidence="4" type="ORF">RHGRI_010803</name>
</gene>
<feature type="repeat" description="PPR" evidence="3">
    <location>
        <begin position="165"/>
        <end position="199"/>
    </location>
</feature>
<feature type="repeat" description="PPR" evidence="3">
    <location>
        <begin position="341"/>
        <end position="375"/>
    </location>
</feature>
<dbReference type="InterPro" id="IPR002885">
    <property type="entry name" value="PPR_rpt"/>
</dbReference>
<dbReference type="PANTHER" id="PTHR47939:SF5">
    <property type="entry name" value="PENTACOTRIPEPTIDE-REPEAT REGION OF PRORP DOMAIN-CONTAINING PROTEIN"/>
    <property type="match status" value="1"/>
</dbReference>
<proteinExistence type="inferred from homology"/>
<dbReference type="NCBIfam" id="TIGR00756">
    <property type="entry name" value="PPR"/>
    <property type="match status" value="6"/>
</dbReference>
<dbReference type="EMBL" id="JACTNZ010000004">
    <property type="protein sequence ID" value="KAG5552817.1"/>
    <property type="molecule type" value="Genomic_DNA"/>
</dbReference>